<evidence type="ECO:0000313" key="3">
    <source>
        <dbReference type="Proteomes" id="UP001301350"/>
    </source>
</evidence>
<evidence type="ECO:0008006" key="4">
    <source>
        <dbReference type="Google" id="ProtNLM"/>
    </source>
</evidence>
<evidence type="ECO:0000313" key="2">
    <source>
        <dbReference type="EMBL" id="KAK4536697.1"/>
    </source>
</evidence>
<name>A0AAV9IWL5_CYACA</name>
<organism evidence="2 3">
    <name type="scientific">Cyanidium caldarium</name>
    <name type="common">Red alga</name>
    <dbReference type="NCBI Taxonomy" id="2771"/>
    <lineage>
        <taxon>Eukaryota</taxon>
        <taxon>Rhodophyta</taxon>
        <taxon>Bangiophyceae</taxon>
        <taxon>Cyanidiales</taxon>
        <taxon>Cyanidiaceae</taxon>
        <taxon>Cyanidium</taxon>
    </lineage>
</organism>
<proteinExistence type="predicted"/>
<feature type="region of interest" description="Disordered" evidence="1">
    <location>
        <begin position="25"/>
        <end position="51"/>
    </location>
</feature>
<dbReference type="InterPro" id="IPR027417">
    <property type="entry name" value="P-loop_NTPase"/>
</dbReference>
<comment type="caution">
    <text evidence="2">The sequence shown here is derived from an EMBL/GenBank/DDBJ whole genome shotgun (WGS) entry which is preliminary data.</text>
</comment>
<sequence>MRHILDTELPLLFVSTPVADPAARRGCGGLTAGRCPGRTERPSPARNARPPTLRAQKGAFAMRARLLSQVQFDEALAQQQLRVAFVGMSNCGKSFRSTQLADALGFQLRSVDAEIEKHLDTELQALGHQGIGGIAKWMGFPYERHFREREARYLQLEEQLTGGASLPSAANFALDTTGSVVYLSESCRRQLSTAYLVVHLEATDEMLGEMIERYFQSPKPVIWGPLFSLQPEDEGDGQRALRRCYPDLLRWRRQRYRELADVNLAARVSLAPDIDPRAFMEHVRALLPTGGAPATGR</sequence>
<dbReference type="Gene3D" id="3.40.50.300">
    <property type="entry name" value="P-loop containing nucleotide triphosphate hydrolases"/>
    <property type="match status" value="1"/>
</dbReference>
<dbReference type="SUPFAM" id="SSF52540">
    <property type="entry name" value="P-loop containing nucleoside triphosphate hydrolases"/>
    <property type="match status" value="1"/>
</dbReference>
<evidence type="ECO:0000256" key="1">
    <source>
        <dbReference type="SAM" id="MobiDB-lite"/>
    </source>
</evidence>
<gene>
    <name evidence="2" type="ORF">CDCA_CDCA09G2722</name>
</gene>
<reference evidence="2 3" key="1">
    <citation type="submission" date="2022-07" db="EMBL/GenBank/DDBJ databases">
        <title>Genome-wide signatures of adaptation to extreme environments.</title>
        <authorList>
            <person name="Cho C.H."/>
            <person name="Yoon H.S."/>
        </authorList>
    </citation>
    <scope>NUCLEOTIDE SEQUENCE [LARGE SCALE GENOMIC DNA]</scope>
    <source>
        <strain evidence="2 3">DBV 063 E5</strain>
    </source>
</reference>
<protein>
    <recommendedName>
        <fullName evidence="4">Shikimate kinase</fullName>
    </recommendedName>
</protein>
<dbReference type="AlphaFoldDB" id="A0AAV9IWL5"/>
<dbReference type="Proteomes" id="UP001301350">
    <property type="component" value="Unassembled WGS sequence"/>
</dbReference>
<dbReference type="EMBL" id="JANCYW010000009">
    <property type="protein sequence ID" value="KAK4536697.1"/>
    <property type="molecule type" value="Genomic_DNA"/>
</dbReference>
<accession>A0AAV9IWL5</accession>
<keyword evidence="3" id="KW-1185">Reference proteome</keyword>